<dbReference type="AlphaFoldDB" id="A0AAD7WL49"/>
<dbReference type="SMART" id="SM00320">
    <property type="entry name" value="WD40"/>
    <property type="match status" value="7"/>
</dbReference>
<evidence type="ECO:0000313" key="6">
    <source>
        <dbReference type="EMBL" id="KAJ8401021.1"/>
    </source>
</evidence>
<dbReference type="FunFam" id="2.130.10.10:FF:000002">
    <property type="entry name" value="Serine/threonine-protein phosphatase 2A 55 kDa regulatory subunit B"/>
    <property type="match status" value="1"/>
</dbReference>
<keyword evidence="2 5" id="KW-0853">WD repeat</keyword>
<organism evidence="6 7">
    <name type="scientific">Aldrovandia affinis</name>
    <dbReference type="NCBI Taxonomy" id="143900"/>
    <lineage>
        <taxon>Eukaryota</taxon>
        <taxon>Metazoa</taxon>
        <taxon>Chordata</taxon>
        <taxon>Craniata</taxon>
        <taxon>Vertebrata</taxon>
        <taxon>Euteleostomi</taxon>
        <taxon>Actinopterygii</taxon>
        <taxon>Neopterygii</taxon>
        <taxon>Teleostei</taxon>
        <taxon>Notacanthiformes</taxon>
        <taxon>Halosauridae</taxon>
        <taxon>Aldrovandia</taxon>
    </lineage>
</organism>
<evidence type="ECO:0000313" key="7">
    <source>
        <dbReference type="Proteomes" id="UP001221898"/>
    </source>
</evidence>
<dbReference type="PRINTS" id="PR00600">
    <property type="entry name" value="PP2APR55"/>
</dbReference>
<evidence type="ECO:0000256" key="1">
    <source>
        <dbReference type="ARBA" id="ARBA00008259"/>
    </source>
</evidence>
<sequence>MAGAGGGSSDVQWCFSQVKGAIDDDVAEADIISTVEFNHSGELLATGDKGGRVVIFQQELENKSQPQSRGEYNVYSTFQSHEPEFDYLKSLEIEEKINKIRWLPQKNAAQFLLSTNDKTIKLWKISERDKRPEGYNLKEEDGRYRDPTTVTTLRVPVFRPMDLMVEASPRRVFANAHTYHINSISVNSDYETYLSADDLRINLWHLEITDRSFNIVDIKPANMEELTEVITAAEFHPNQCNTFVYSSSKGTIRLCDMRASALCDKHSKLFEEPEDPKQPPLPLLLLLEIISKKKEIIIIIMISDVKFSHNGRFMMTRDYLSVKIWDLNMETRPVETYQVHEYLRSKLCSLYENDCIFDKFECCWNGNDSVVMTGSYNNFFRMFDRAQRRDVTLEASRESSRPRSVLKPRKVCAGGKRKKDEISVDSLDFNKKILHTAWHPQDNIIAVATTNNLYIFQDKLN</sequence>
<dbReference type="InterPro" id="IPR015943">
    <property type="entry name" value="WD40/YVTN_repeat-like_dom_sf"/>
</dbReference>
<dbReference type="GO" id="GO:0019888">
    <property type="term" value="F:protein phosphatase regulator activity"/>
    <property type="evidence" value="ECO:0007669"/>
    <property type="project" value="InterPro"/>
</dbReference>
<keyword evidence="3 5" id="KW-0677">Repeat</keyword>
<evidence type="ECO:0000256" key="5">
    <source>
        <dbReference type="RuleBase" id="RU331113"/>
    </source>
</evidence>
<reference evidence="6" key="1">
    <citation type="journal article" date="2023" name="Science">
        <title>Genome structures resolve the early diversification of teleost fishes.</title>
        <authorList>
            <person name="Parey E."/>
            <person name="Louis A."/>
            <person name="Montfort J."/>
            <person name="Bouchez O."/>
            <person name="Roques C."/>
            <person name="Iampietro C."/>
            <person name="Lluch J."/>
            <person name="Castinel A."/>
            <person name="Donnadieu C."/>
            <person name="Desvignes T."/>
            <person name="Floi Bucao C."/>
            <person name="Jouanno E."/>
            <person name="Wen M."/>
            <person name="Mejri S."/>
            <person name="Dirks R."/>
            <person name="Jansen H."/>
            <person name="Henkel C."/>
            <person name="Chen W.J."/>
            <person name="Zahm M."/>
            <person name="Cabau C."/>
            <person name="Klopp C."/>
            <person name="Thompson A.W."/>
            <person name="Robinson-Rechavi M."/>
            <person name="Braasch I."/>
            <person name="Lecointre G."/>
            <person name="Bobe J."/>
            <person name="Postlethwait J.H."/>
            <person name="Berthelot C."/>
            <person name="Roest Crollius H."/>
            <person name="Guiguen Y."/>
        </authorList>
    </citation>
    <scope>NUCLEOTIDE SEQUENCE</scope>
    <source>
        <strain evidence="6">NC1722</strain>
    </source>
</reference>
<dbReference type="InterPro" id="IPR036322">
    <property type="entry name" value="WD40_repeat_dom_sf"/>
</dbReference>
<dbReference type="InterPro" id="IPR001680">
    <property type="entry name" value="WD40_rpt"/>
</dbReference>
<dbReference type="PROSITE" id="PS01024">
    <property type="entry name" value="PR55_1"/>
    <property type="match status" value="1"/>
</dbReference>
<evidence type="ECO:0000256" key="4">
    <source>
        <dbReference type="ARBA" id="ARBA00064415"/>
    </source>
</evidence>
<dbReference type="PROSITE" id="PS01025">
    <property type="entry name" value="PR55_2"/>
    <property type="match status" value="1"/>
</dbReference>
<evidence type="ECO:0000256" key="3">
    <source>
        <dbReference type="ARBA" id="ARBA00022737"/>
    </source>
</evidence>
<dbReference type="Proteomes" id="UP001221898">
    <property type="component" value="Unassembled WGS sequence"/>
</dbReference>
<dbReference type="GO" id="GO:0000159">
    <property type="term" value="C:protein phosphatase type 2A complex"/>
    <property type="evidence" value="ECO:0007669"/>
    <property type="project" value="UniProtKB-UniRule"/>
</dbReference>
<accession>A0AAD7WL49</accession>
<comment type="subunit">
    <text evidence="4">PP2A consists of a common heterodimeric core enzyme, composed of a 36 kDa catalytic subunit (subunit C) and a 65 kDa constant regulatory subunit (PR65 or subunit A), that associates with a variety of regulatory subunits.</text>
</comment>
<dbReference type="EMBL" id="JAINUG010000073">
    <property type="protein sequence ID" value="KAJ8401021.1"/>
    <property type="molecule type" value="Genomic_DNA"/>
</dbReference>
<dbReference type="SUPFAM" id="SSF50978">
    <property type="entry name" value="WD40 repeat-like"/>
    <property type="match status" value="1"/>
</dbReference>
<keyword evidence="7" id="KW-1185">Reference proteome</keyword>
<proteinExistence type="inferred from homology"/>
<dbReference type="PANTHER" id="PTHR11871">
    <property type="entry name" value="PROTEIN PHOSPHATASE PP2A REGULATORY SUBUNIT B"/>
    <property type="match status" value="1"/>
</dbReference>
<name>A0AAD7WL49_9TELE</name>
<dbReference type="PIRSF" id="PIRSF037309">
    <property type="entry name" value="PP2A_PR55"/>
    <property type="match status" value="1"/>
</dbReference>
<dbReference type="Gene3D" id="2.130.10.10">
    <property type="entry name" value="YVTN repeat-like/Quinoprotein amine dehydrogenase"/>
    <property type="match status" value="1"/>
</dbReference>
<protein>
    <recommendedName>
        <fullName evidence="5">Serine/threonine-protein phosphatase 2A 55 kDa regulatory subunit B</fullName>
    </recommendedName>
</protein>
<evidence type="ECO:0000256" key="2">
    <source>
        <dbReference type="ARBA" id="ARBA00022574"/>
    </source>
</evidence>
<dbReference type="InterPro" id="IPR018067">
    <property type="entry name" value="PP2A_PR55_CS"/>
</dbReference>
<dbReference type="InterPro" id="IPR000009">
    <property type="entry name" value="PP2A_PR55"/>
</dbReference>
<comment type="caution">
    <text evidence="6">The sequence shown here is derived from an EMBL/GenBank/DDBJ whole genome shotgun (WGS) entry which is preliminary data.</text>
</comment>
<comment type="similarity">
    <text evidence="1 5">Belongs to the phosphatase 2A regulatory subunit B family.</text>
</comment>
<gene>
    <name evidence="6" type="ORF">AAFF_G00389780</name>
</gene>